<gene>
    <name evidence="7" type="ORF">g.20778</name>
</gene>
<dbReference type="GO" id="GO:0016020">
    <property type="term" value="C:membrane"/>
    <property type="evidence" value="ECO:0007669"/>
    <property type="project" value="UniProtKB-SubCell"/>
</dbReference>
<feature type="transmembrane region" description="Helical" evidence="5">
    <location>
        <begin position="197"/>
        <end position="219"/>
    </location>
</feature>
<feature type="transmembrane region" description="Helical" evidence="5">
    <location>
        <begin position="84"/>
        <end position="101"/>
    </location>
</feature>
<feature type="transmembrane region" description="Helical" evidence="5">
    <location>
        <begin position="7"/>
        <end position="28"/>
    </location>
</feature>
<dbReference type="InterPro" id="IPR037185">
    <property type="entry name" value="EmrE-like"/>
</dbReference>
<dbReference type="EMBL" id="GECZ01023053">
    <property type="protein sequence ID" value="JAS46716.1"/>
    <property type="molecule type" value="Transcribed_RNA"/>
</dbReference>
<feature type="transmembrane region" description="Helical" evidence="5">
    <location>
        <begin position="40"/>
        <end position="64"/>
    </location>
</feature>
<keyword evidence="2 5" id="KW-0812">Transmembrane</keyword>
<evidence type="ECO:0000256" key="1">
    <source>
        <dbReference type="ARBA" id="ARBA00004141"/>
    </source>
</evidence>
<accession>A0A1B6F945</accession>
<protein>
    <recommendedName>
        <fullName evidence="6">Sugar phosphate transporter domain-containing protein</fullName>
    </recommendedName>
</protein>
<evidence type="ECO:0000259" key="6">
    <source>
        <dbReference type="Pfam" id="PF03151"/>
    </source>
</evidence>
<keyword evidence="4 5" id="KW-0472">Membrane</keyword>
<feature type="transmembrane region" description="Helical" evidence="5">
    <location>
        <begin position="140"/>
        <end position="157"/>
    </location>
</feature>
<dbReference type="InterPro" id="IPR050186">
    <property type="entry name" value="TPT_transporter"/>
</dbReference>
<dbReference type="AlphaFoldDB" id="A0A1B6F945"/>
<feature type="transmembrane region" description="Helical" evidence="5">
    <location>
        <begin position="113"/>
        <end position="133"/>
    </location>
</feature>
<evidence type="ECO:0000256" key="3">
    <source>
        <dbReference type="ARBA" id="ARBA00022989"/>
    </source>
</evidence>
<feature type="transmembrane region" description="Helical" evidence="5">
    <location>
        <begin position="235"/>
        <end position="257"/>
    </location>
</feature>
<proteinExistence type="predicted"/>
<name>A0A1B6F945_9HEMI</name>
<feature type="transmembrane region" description="Helical" evidence="5">
    <location>
        <begin position="163"/>
        <end position="185"/>
    </location>
</feature>
<organism evidence="7">
    <name type="scientific">Cuerna arida</name>
    <dbReference type="NCBI Taxonomy" id="1464854"/>
    <lineage>
        <taxon>Eukaryota</taxon>
        <taxon>Metazoa</taxon>
        <taxon>Ecdysozoa</taxon>
        <taxon>Arthropoda</taxon>
        <taxon>Hexapoda</taxon>
        <taxon>Insecta</taxon>
        <taxon>Pterygota</taxon>
        <taxon>Neoptera</taxon>
        <taxon>Paraneoptera</taxon>
        <taxon>Hemiptera</taxon>
        <taxon>Auchenorrhyncha</taxon>
        <taxon>Membracoidea</taxon>
        <taxon>Cicadellidae</taxon>
        <taxon>Cicadellinae</taxon>
        <taxon>Proconiini</taxon>
        <taxon>Cuerna</taxon>
    </lineage>
</organism>
<dbReference type="Pfam" id="PF03151">
    <property type="entry name" value="TPT"/>
    <property type="match status" value="1"/>
</dbReference>
<feature type="domain" description="Sugar phosphate transporter" evidence="6">
    <location>
        <begin position="11"/>
        <end position="282"/>
    </location>
</feature>
<dbReference type="PANTHER" id="PTHR11132">
    <property type="entry name" value="SOLUTE CARRIER FAMILY 35"/>
    <property type="match status" value="1"/>
</dbReference>
<keyword evidence="3 5" id="KW-1133">Transmembrane helix</keyword>
<dbReference type="InterPro" id="IPR004853">
    <property type="entry name" value="Sugar_P_trans_dom"/>
</dbReference>
<sequence>METLLKKYIHITCVVILYWIVSIVTVFVNKTLLSGEEVKLEAPIFIAWFQCLVSSLICIVMGQLSGCFPDTFHFPMGNPFSPSIAMKVIPLSFLFAGMISFNNLCLKYVGVAFYYVGRSLTTVFNVLFTYIVLHEKTSKRCIICCLVIISGFLLGVNEEHDTGSLSVMGVLYGILASLCVALYSIHTKKVLPAVGNHIWMLSFYNNVYSSLIFIPFIIMNNEVPEVSNYEKLDSVYFWTLMVIGGLCGLAIGYVTSLQIKVTSPLTHNISGTAKACVQTILATYWYSETKSGLWWLSNSIVLMGSAGYTRVRQQEIEERSRRRNLP</sequence>
<dbReference type="SUPFAM" id="SSF103481">
    <property type="entry name" value="Multidrug resistance efflux transporter EmrE"/>
    <property type="match status" value="1"/>
</dbReference>
<evidence type="ECO:0000256" key="4">
    <source>
        <dbReference type="ARBA" id="ARBA00023136"/>
    </source>
</evidence>
<comment type="subcellular location">
    <subcellularLocation>
        <location evidence="1">Membrane</location>
        <topology evidence="1">Multi-pass membrane protein</topology>
    </subcellularLocation>
</comment>
<evidence type="ECO:0000313" key="7">
    <source>
        <dbReference type="EMBL" id="JAS46716.1"/>
    </source>
</evidence>
<evidence type="ECO:0000256" key="5">
    <source>
        <dbReference type="SAM" id="Phobius"/>
    </source>
</evidence>
<reference evidence="7" key="1">
    <citation type="submission" date="2015-11" db="EMBL/GenBank/DDBJ databases">
        <title>De novo transcriptome assembly of four potential Pierce s Disease insect vectors from Arizona vineyards.</title>
        <authorList>
            <person name="Tassone E.E."/>
        </authorList>
    </citation>
    <scope>NUCLEOTIDE SEQUENCE</scope>
</reference>
<evidence type="ECO:0000256" key="2">
    <source>
        <dbReference type="ARBA" id="ARBA00022692"/>
    </source>
</evidence>